<accession>A0A848H941</accession>
<evidence type="ECO:0000256" key="6">
    <source>
        <dbReference type="ARBA" id="ARBA00022692"/>
    </source>
</evidence>
<dbReference type="PANTHER" id="PTHR45436:SF1">
    <property type="entry name" value="SENSOR PROTEIN QSEC"/>
    <property type="match status" value="1"/>
</dbReference>
<evidence type="ECO:0000313" key="15">
    <source>
        <dbReference type="Proteomes" id="UP000541185"/>
    </source>
</evidence>
<dbReference type="InterPro" id="IPR036890">
    <property type="entry name" value="HATPase_C_sf"/>
</dbReference>
<dbReference type="CDD" id="cd00082">
    <property type="entry name" value="HisKA"/>
    <property type="match status" value="1"/>
</dbReference>
<reference evidence="14 15" key="1">
    <citation type="submission" date="2020-04" db="EMBL/GenBank/DDBJ databases">
        <title>Ramlibacter sp. G-1-2-2 isolated from soil.</title>
        <authorList>
            <person name="Dahal R.H."/>
        </authorList>
    </citation>
    <scope>NUCLEOTIDE SEQUENCE [LARGE SCALE GENOMIC DNA]</scope>
    <source>
        <strain evidence="14 15">G-1-2-2</strain>
    </source>
</reference>
<keyword evidence="7 14" id="KW-0418">Kinase</keyword>
<dbReference type="SUPFAM" id="SSF55874">
    <property type="entry name" value="ATPase domain of HSP90 chaperone/DNA topoisomerase II/histidine kinase"/>
    <property type="match status" value="1"/>
</dbReference>
<keyword evidence="9" id="KW-0902">Two-component regulatory system</keyword>
<dbReference type="Pfam" id="PF00512">
    <property type="entry name" value="HisKA"/>
    <property type="match status" value="1"/>
</dbReference>
<dbReference type="InterPro" id="IPR003661">
    <property type="entry name" value="HisK_dim/P_dom"/>
</dbReference>
<evidence type="ECO:0000313" key="14">
    <source>
        <dbReference type="EMBL" id="NML47014.1"/>
    </source>
</evidence>
<evidence type="ECO:0000256" key="3">
    <source>
        <dbReference type="ARBA" id="ARBA00012438"/>
    </source>
</evidence>
<evidence type="ECO:0000256" key="11">
    <source>
        <dbReference type="SAM" id="Phobius"/>
    </source>
</evidence>
<keyword evidence="4" id="KW-0597">Phosphoprotein</keyword>
<dbReference type="RefSeq" id="WP_169421318.1">
    <property type="nucleotide sequence ID" value="NZ_JABBFX010000003.1"/>
</dbReference>
<feature type="domain" description="Histidine kinase" evidence="12">
    <location>
        <begin position="242"/>
        <end position="462"/>
    </location>
</feature>
<comment type="subcellular location">
    <subcellularLocation>
        <location evidence="2">Membrane</location>
    </subcellularLocation>
</comment>
<keyword evidence="8 11" id="KW-1133">Transmembrane helix</keyword>
<dbReference type="PROSITE" id="PS50885">
    <property type="entry name" value="HAMP"/>
    <property type="match status" value="1"/>
</dbReference>
<dbReference type="SMART" id="SM00388">
    <property type="entry name" value="HisKA"/>
    <property type="match status" value="1"/>
</dbReference>
<dbReference type="PANTHER" id="PTHR45436">
    <property type="entry name" value="SENSOR HISTIDINE KINASE YKOH"/>
    <property type="match status" value="1"/>
</dbReference>
<protein>
    <recommendedName>
        <fullName evidence="3">histidine kinase</fullName>
        <ecNumber evidence="3">2.7.13.3</ecNumber>
    </recommendedName>
</protein>
<dbReference type="SMART" id="SM00387">
    <property type="entry name" value="HATPase_c"/>
    <property type="match status" value="1"/>
</dbReference>
<dbReference type="InterPro" id="IPR050428">
    <property type="entry name" value="TCS_sensor_his_kinase"/>
</dbReference>
<dbReference type="InterPro" id="IPR036097">
    <property type="entry name" value="HisK_dim/P_sf"/>
</dbReference>
<evidence type="ECO:0000256" key="7">
    <source>
        <dbReference type="ARBA" id="ARBA00022777"/>
    </source>
</evidence>
<dbReference type="Gene3D" id="3.30.565.10">
    <property type="entry name" value="Histidine kinase-like ATPase, C-terminal domain"/>
    <property type="match status" value="1"/>
</dbReference>
<evidence type="ECO:0000256" key="10">
    <source>
        <dbReference type="ARBA" id="ARBA00023136"/>
    </source>
</evidence>
<feature type="transmembrane region" description="Helical" evidence="11">
    <location>
        <begin position="158"/>
        <end position="177"/>
    </location>
</feature>
<comment type="catalytic activity">
    <reaction evidence="1">
        <text>ATP + protein L-histidine = ADP + protein N-phospho-L-histidine.</text>
        <dbReference type="EC" id="2.7.13.3"/>
    </reaction>
</comment>
<dbReference type="GO" id="GO:0005886">
    <property type="term" value="C:plasma membrane"/>
    <property type="evidence" value="ECO:0007669"/>
    <property type="project" value="TreeGrafter"/>
</dbReference>
<dbReference type="AlphaFoldDB" id="A0A848H941"/>
<dbReference type="Pfam" id="PF08521">
    <property type="entry name" value="2CSK_N"/>
    <property type="match status" value="1"/>
</dbReference>
<organism evidence="14 15">
    <name type="scientific">Ramlibacter agri</name>
    <dbReference type="NCBI Taxonomy" id="2728837"/>
    <lineage>
        <taxon>Bacteria</taxon>
        <taxon>Pseudomonadati</taxon>
        <taxon>Pseudomonadota</taxon>
        <taxon>Betaproteobacteria</taxon>
        <taxon>Burkholderiales</taxon>
        <taxon>Comamonadaceae</taxon>
        <taxon>Ramlibacter</taxon>
    </lineage>
</organism>
<dbReference type="SUPFAM" id="SSF47384">
    <property type="entry name" value="Homodimeric domain of signal transducing histidine kinase"/>
    <property type="match status" value="1"/>
</dbReference>
<dbReference type="PROSITE" id="PS50109">
    <property type="entry name" value="HIS_KIN"/>
    <property type="match status" value="1"/>
</dbReference>
<dbReference type="CDD" id="cd00075">
    <property type="entry name" value="HATPase"/>
    <property type="match status" value="1"/>
</dbReference>
<evidence type="ECO:0000256" key="1">
    <source>
        <dbReference type="ARBA" id="ARBA00000085"/>
    </source>
</evidence>
<sequence>MTEAPRPPSLVQRLLRTVLLPLGLMWVAGTVVSFAVAQYFAQHAFDRSLLDDAYLLSAHVRPEHGQLTLDLTPKEVNTILYDQDETMYFSVRGPDGQVLAGDPGLAPNAHSGPAYEFADIAFAGKILRSVTLHNGLPARFDVVVAQTTNERNAVLRELMFYSLLPQIALLALLWAWLRRSIRRDVQPLSTLQKALGNRSSEDLSPVPTEASTRDLQALGLAINALLQRLDRSIRAQKEFAGNVAHELRTPLAGIRALAEYGLGHAEPEVWRQQLVAIAGSEVRATSLVDRLLAMAVAAEAESGLRLQPLALDAAVRDCVLRFIRRADEAGVDLGARGIDQPVWVAAEPTLLDGILTNLIDNALRYGVSASVAEPAVTVAVEQAGDEVRLSVQDNGPGAPHEQQVELADRGTQGEAGQLLGQGAGLGLALVAQYARLMNARMALRSGEDGRGWVCEITFRAVASPAS</sequence>
<dbReference type="InterPro" id="IPR003594">
    <property type="entry name" value="HATPase_dom"/>
</dbReference>
<dbReference type="PRINTS" id="PR00344">
    <property type="entry name" value="BCTRLSENSOR"/>
</dbReference>
<evidence type="ECO:0000256" key="9">
    <source>
        <dbReference type="ARBA" id="ARBA00023012"/>
    </source>
</evidence>
<dbReference type="EMBL" id="JABBFX010000003">
    <property type="protein sequence ID" value="NML47014.1"/>
    <property type="molecule type" value="Genomic_DNA"/>
</dbReference>
<dbReference type="EC" id="2.7.13.3" evidence="3"/>
<keyword evidence="10 11" id="KW-0472">Membrane</keyword>
<dbReference type="InterPro" id="IPR003660">
    <property type="entry name" value="HAMP_dom"/>
</dbReference>
<keyword evidence="5" id="KW-0808">Transferase</keyword>
<dbReference type="InterPro" id="IPR005467">
    <property type="entry name" value="His_kinase_dom"/>
</dbReference>
<evidence type="ECO:0000256" key="2">
    <source>
        <dbReference type="ARBA" id="ARBA00004370"/>
    </source>
</evidence>
<evidence type="ECO:0000259" key="13">
    <source>
        <dbReference type="PROSITE" id="PS50885"/>
    </source>
</evidence>
<feature type="domain" description="HAMP" evidence="13">
    <location>
        <begin position="182"/>
        <end position="234"/>
    </location>
</feature>
<keyword evidence="6 11" id="KW-0812">Transmembrane</keyword>
<dbReference type="Proteomes" id="UP000541185">
    <property type="component" value="Unassembled WGS sequence"/>
</dbReference>
<dbReference type="Pfam" id="PF02518">
    <property type="entry name" value="HATPase_c"/>
    <property type="match status" value="1"/>
</dbReference>
<evidence type="ECO:0000256" key="8">
    <source>
        <dbReference type="ARBA" id="ARBA00022989"/>
    </source>
</evidence>
<gene>
    <name evidence="14" type="ORF">HHL11_24935</name>
</gene>
<evidence type="ECO:0000259" key="12">
    <source>
        <dbReference type="PROSITE" id="PS50109"/>
    </source>
</evidence>
<comment type="caution">
    <text evidence="14">The sequence shown here is derived from an EMBL/GenBank/DDBJ whole genome shotgun (WGS) entry which is preliminary data.</text>
</comment>
<dbReference type="InterPro" id="IPR004358">
    <property type="entry name" value="Sig_transdc_His_kin-like_C"/>
</dbReference>
<keyword evidence="15" id="KW-1185">Reference proteome</keyword>
<evidence type="ECO:0000256" key="5">
    <source>
        <dbReference type="ARBA" id="ARBA00022679"/>
    </source>
</evidence>
<feature type="transmembrane region" description="Helical" evidence="11">
    <location>
        <begin position="20"/>
        <end position="41"/>
    </location>
</feature>
<dbReference type="InterPro" id="IPR013727">
    <property type="entry name" value="2CSK_N"/>
</dbReference>
<evidence type="ECO:0000256" key="4">
    <source>
        <dbReference type="ARBA" id="ARBA00022553"/>
    </source>
</evidence>
<dbReference type="Gene3D" id="1.10.287.130">
    <property type="match status" value="1"/>
</dbReference>
<dbReference type="GO" id="GO:0000155">
    <property type="term" value="F:phosphorelay sensor kinase activity"/>
    <property type="evidence" value="ECO:0007669"/>
    <property type="project" value="InterPro"/>
</dbReference>
<proteinExistence type="predicted"/>
<name>A0A848H941_9BURK</name>